<proteinExistence type="predicted"/>
<dbReference type="SUPFAM" id="SSF51735">
    <property type="entry name" value="NAD(P)-binding Rossmann-fold domains"/>
    <property type="match status" value="1"/>
</dbReference>
<dbReference type="InterPro" id="IPR036291">
    <property type="entry name" value="NAD(P)-bd_dom_sf"/>
</dbReference>
<evidence type="ECO:0000313" key="4">
    <source>
        <dbReference type="Proteomes" id="UP000063434"/>
    </source>
</evidence>
<dbReference type="Pfam" id="PF03807">
    <property type="entry name" value="F420_oxidored"/>
    <property type="match status" value="1"/>
</dbReference>
<gene>
    <name evidence="3" type="ORF">PFL603g_01938</name>
</gene>
<evidence type="ECO:0000259" key="2">
    <source>
        <dbReference type="Pfam" id="PF03807"/>
    </source>
</evidence>
<keyword evidence="1" id="KW-0560">Oxidoreductase</keyword>
<dbReference type="AlphaFoldDB" id="A0A109KW99"/>
<dbReference type="PATRIC" id="fig|294.195.peg.2069"/>
<reference evidence="3 4" key="1">
    <citation type="submission" date="2015-05" db="EMBL/GenBank/DDBJ databases">
        <title>A genomic and transcriptomic approach to investigate the blue pigment phenotype in Pseudomonas fluorescens.</title>
        <authorList>
            <person name="Andreani N.A."/>
            <person name="Cardazzo B."/>
        </authorList>
    </citation>
    <scope>NUCLEOTIDE SEQUENCE [LARGE SCALE GENOMIC DNA]</scope>
    <source>
        <strain evidence="3 4">Ps_40</strain>
    </source>
</reference>
<protein>
    <submittedName>
        <fullName evidence="3">Arogenate dehydrogenase</fullName>
    </submittedName>
</protein>
<name>A0A109KW99_PSEFL</name>
<evidence type="ECO:0000313" key="3">
    <source>
        <dbReference type="EMBL" id="KWV76562.1"/>
    </source>
</evidence>
<feature type="domain" description="Pyrroline-5-carboxylate reductase catalytic N-terminal" evidence="2">
    <location>
        <begin position="2"/>
        <end position="92"/>
    </location>
</feature>
<dbReference type="Proteomes" id="UP000063434">
    <property type="component" value="Unassembled WGS sequence"/>
</dbReference>
<dbReference type="EMBL" id="LCYC01000031">
    <property type="protein sequence ID" value="KWV76562.1"/>
    <property type="molecule type" value="Genomic_DNA"/>
</dbReference>
<evidence type="ECO:0000256" key="1">
    <source>
        <dbReference type="ARBA" id="ARBA00023002"/>
    </source>
</evidence>
<dbReference type="PANTHER" id="PTHR14239">
    <property type="entry name" value="DUDULIN-RELATED"/>
    <property type="match status" value="1"/>
</dbReference>
<accession>A0A109KW99</accession>
<dbReference type="GO" id="GO:0016491">
    <property type="term" value="F:oxidoreductase activity"/>
    <property type="evidence" value="ECO:0007669"/>
    <property type="project" value="UniProtKB-KW"/>
</dbReference>
<dbReference type="InterPro" id="IPR028939">
    <property type="entry name" value="P5C_Rdtase_cat_N"/>
</dbReference>
<dbReference type="InterPro" id="IPR051267">
    <property type="entry name" value="STEAP_metalloreductase"/>
</dbReference>
<dbReference type="Gene3D" id="3.40.50.720">
    <property type="entry name" value="NAD(P)-binding Rossmann-like Domain"/>
    <property type="match status" value="1"/>
</dbReference>
<comment type="caution">
    <text evidence="3">The sequence shown here is derived from an EMBL/GenBank/DDBJ whole genome shotgun (WGS) entry which is preliminary data.</text>
</comment>
<dbReference type="RefSeq" id="WP_056786791.1">
    <property type="nucleotide sequence ID" value="NZ_LCYC01000031.1"/>
</dbReference>
<organism evidence="3 4">
    <name type="scientific">Pseudomonas fluorescens</name>
    <dbReference type="NCBI Taxonomy" id="294"/>
    <lineage>
        <taxon>Bacteria</taxon>
        <taxon>Pseudomonadati</taxon>
        <taxon>Pseudomonadota</taxon>
        <taxon>Gammaproteobacteria</taxon>
        <taxon>Pseudomonadales</taxon>
        <taxon>Pseudomonadaceae</taxon>
        <taxon>Pseudomonas</taxon>
    </lineage>
</organism>
<sequence>MKIGVIGTGNIGATLARKMIAAGHEVQVANSKGIEGVRAFANEIGAVPADISGVVRNAEVIFLSIPFPAVADLPADLFASVPLDVPVVDTGNYYPGLRDQKIPEIDEGMAESVWVSKQIGRPVIKAFNNLLAYSLAELGQPEGTPARLAAAVAGDDQVGVQTVMELVSESGFDPVNAGSLEQSWRQQPATPAYCCDYTAVDMRRALDAAVKGEAPKIRDRMIEHFAKLGPNPSHADIVAMNRQLSPIVRS</sequence>